<accession>A0ABR2HUI8</accession>
<sequence>MSTLAADLLSTKISKIHLSDPTVNEYSINTETQGDFNKIIKLINFEKQQFSDDDLPYITEIIETLEISNVFIDIESENDELSLNNFFSHMKKHQDHPKIYNKKLKPPAFLFL</sequence>
<reference evidence="1 2" key="1">
    <citation type="submission" date="2024-04" db="EMBL/GenBank/DDBJ databases">
        <title>Tritrichomonas musculus Genome.</title>
        <authorList>
            <person name="Alves-Ferreira E."/>
            <person name="Grigg M."/>
            <person name="Lorenzi H."/>
            <person name="Galac M."/>
        </authorList>
    </citation>
    <scope>NUCLEOTIDE SEQUENCE [LARGE SCALE GENOMIC DNA]</scope>
    <source>
        <strain evidence="1 2">EAF2021</strain>
    </source>
</reference>
<gene>
    <name evidence="1" type="ORF">M9Y10_017677</name>
</gene>
<proteinExistence type="predicted"/>
<evidence type="ECO:0000313" key="1">
    <source>
        <dbReference type="EMBL" id="KAK8852688.1"/>
    </source>
</evidence>
<keyword evidence="2" id="KW-1185">Reference proteome</keyword>
<name>A0ABR2HUI8_9EUKA</name>
<protein>
    <submittedName>
        <fullName evidence="1">Uncharacterized protein</fullName>
    </submittedName>
</protein>
<evidence type="ECO:0000313" key="2">
    <source>
        <dbReference type="Proteomes" id="UP001470230"/>
    </source>
</evidence>
<dbReference type="EMBL" id="JAPFFF010000023">
    <property type="protein sequence ID" value="KAK8852688.1"/>
    <property type="molecule type" value="Genomic_DNA"/>
</dbReference>
<comment type="caution">
    <text evidence="1">The sequence shown here is derived from an EMBL/GenBank/DDBJ whole genome shotgun (WGS) entry which is preliminary data.</text>
</comment>
<dbReference type="Proteomes" id="UP001470230">
    <property type="component" value="Unassembled WGS sequence"/>
</dbReference>
<organism evidence="1 2">
    <name type="scientific">Tritrichomonas musculus</name>
    <dbReference type="NCBI Taxonomy" id="1915356"/>
    <lineage>
        <taxon>Eukaryota</taxon>
        <taxon>Metamonada</taxon>
        <taxon>Parabasalia</taxon>
        <taxon>Tritrichomonadida</taxon>
        <taxon>Tritrichomonadidae</taxon>
        <taxon>Tritrichomonas</taxon>
    </lineage>
</organism>